<dbReference type="SUPFAM" id="SSF54631">
    <property type="entry name" value="CBS-domain pair"/>
    <property type="match status" value="1"/>
</dbReference>
<sequence length="641" mass="72748">MHTDHNNGKERPQGVLIPVMEFLGRHSPFDQMDLVHLEFLAKRLKLVFYARDEQVTAPQMGPANRFYIIKQGRVLGEPVDDDGHVISTAWELTPGECFPVGALVGRRAVRTRYRAAEDTFCFELDREDFNKLFKMSSEFQDFCTRRLANLLDKVRRQVQASAAAGLGGDTSLNITLGERIRREPVVCRPETRIRQALRTMDDERVGSVVITDDDRRPLGVFTLHDLLNRVSLPEVGLDEPISAVMTRDPITLPPKAFAFEAAMLMASHGFHHLCIVERGRLTGVISERDLFSLQRVGLVNLSRSVSGAEDVATLARLGRDVHLLVGQMIAQGVRVDQITQIITLLNDQITRRVIQICLQDEGSDIPEFDWLAFGSEARQEQTLKTDQDNGIVFVPPEGMTADAARQRLLPLAQRINEALDQCGYPLCRGNVMASNPDCCLTPEEWRQRFTQWVDQGTPKHLLNANIYFDFRVILGNEGPAEELRQWFLEKTAKNSRFRHQMAENALRLRPPLGLLGDFKVSSRGDHPRSLDMKVNGATPIVDVARIYALAHRIPEVNTSRRLEACVEAGVLKREDVAAWLNAYHYIQLLRMRTHQEQAQAGQTLSNFVNPERLDELEQRILKEAFRQVRKLQSRLALDYQL</sequence>
<feature type="domain" description="Cyclic nucleotide-binding" evidence="3">
    <location>
        <begin position="28"/>
        <end position="133"/>
    </location>
</feature>
<keyword evidence="1 2" id="KW-0129">CBS domain</keyword>
<dbReference type="InterPro" id="IPR046342">
    <property type="entry name" value="CBS_dom_sf"/>
</dbReference>
<dbReference type="RefSeq" id="WP_245740456.1">
    <property type="nucleotide sequence ID" value="NZ_FOAA01000001.1"/>
</dbReference>
<dbReference type="AlphaFoldDB" id="A0A1H7F776"/>
<name>A0A1H7F776_9GAMM</name>
<dbReference type="PANTHER" id="PTHR43080">
    <property type="entry name" value="CBS DOMAIN-CONTAINING PROTEIN CBSX3, MITOCHONDRIAL"/>
    <property type="match status" value="1"/>
</dbReference>
<feature type="domain" description="CBS" evidence="4">
    <location>
        <begin position="245"/>
        <end position="301"/>
    </location>
</feature>
<gene>
    <name evidence="5" type="ORF">SAMN05444515_101134</name>
</gene>
<dbReference type="InterPro" id="IPR051257">
    <property type="entry name" value="Diverse_CBS-Domain"/>
</dbReference>
<dbReference type="SMART" id="SM00116">
    <property type="entry name" value="CBS"/>
    <property type="match status" value="2"/>
</dbReference>
<dbReference type="SUPFAM" id="SSF51206">
    <property type="entry name" value="cAMP-binding domain-like"/>
    <property type="match status" value="1"/>
</dbReference>
<dbReference type="InterPro" id="IPR000595">
    <property type="entry name" value="cNMP-bd_dom"/>
</dbReference>
<dbReference type="InterPro" id="IPR005105">
    <property type="entry name" value="GlnD_Uridyltrans_N"/>
</dbReference>
<dbReference type="Gene3D" id="3.10.580.10">
    <property type="entry name" value="CBS-domain"/>
    <property type="match status" value="1"/>
</dbReference>
<dbReference type="Gene3D" id="2.60.120.10">
    <property type="entry name" value="Jelly Rolls"/>
    <property type="match status" value="1"/>
</dbReference>
<feature type="domain" description="CBS" evidence="4">
    <location>
        <begin position="180"/>
        <end position="239"/>
    </location>
</feature>
<protein>
    <submittedName>
        <fullName evidence="5">CBS domain-containing protein</fullName>
    </submittedName>
</protein>
<dbReference type="PROSITE" id="PS50042">
    <property type="entry name" value="CNMP_BINDING_3"/>
    <property type="match status" value="1"/>
</dbReference>
<dbReference type="STRING" id="1396821.SAMN05444515_101134"/>
<evidence type="ECO:0000256" key="2">
    <source>
        <dbReference type="PROSITE-ProRule" id="PRU00703"/>
    </source>
</evidence>
<dbReference type="EMBL" id="FOAA01000001">
    <property type="protein sequence ID" value="SEK21644.1"/>
    <property type="molecule type" value="Genomic_DNA"/>
</dbReference>
<dbReference type="PANTHER" id="PTHR43080:SF2">
    <property type="entry name" value="CBS DOMAIN-CONTAINING PROTEIN"/>
    <property type="match status" value="1"/>
</dbReference>
<accession>A0A1H7F776</accession>
<dbReference type="GO" id="GO:0008773">
    <property type="term" value="F:[protein-PII] uridylyltransferase activity"/>
    <property type="evidence" value="ECO:0007669"/>
    <property type="project" value="InterPro"/>
</dbReference>
<dbReference type="InterPro" id="IPR014710">
    <property type="entry name" value="RmlC-like_jellyroll"/>
</dbReference>
<dbReference type="InterPro" id="IPR018821">
    <property type="entry name" value="DUF294_put_nucleoTrafse_sb-bd"/>
</dbReference>
<dbReference type="CDD" id="cd00038">
    <property type="entry name" value="CAP_ED"/>
    <property type="match status" value="1"/>
</dbReference>
<evidence type="ECO:0000259" key="3">
    <source>
        <dbReference type="PROSITE" id="PS50042"/>
    </source>
</evidence>
<dbReference type="CDD" id="cd17771">
    <property type="entry name" value="CBS_pair_CAP-ED_NT_Pol-beta-like_DUF294_assoc"/>
    <property type="match status" value="1"/>
</dbReference>
<dbReference type="Pfam" id="PF00571">
    <property type="entry name" value="CBS"/>
    <property type="match status" value="2"/>
</dbReference>
<dbReference type="Proteomes" id="UP000199256">
    <property type="component" value="Unassembled WGS sequence"/>
</dbReference>
<keyword evidence="6" id="KW-1185">Reference proteome</keyword>
<organism evidence="5 6">
    <name type="scientific">Ectothiorhodospira marina</name>
    <dbReference type="NCBI Taxonomy" id="1396821"/>
    <lineage>
        <taxon>Bacteria</taxon>
        <taxon>Pseudomonadati</taxon>
        <taxon>Pseudomonadota</taxon>
        <taxon>Gammaproteobacteria</taxon>
        <taxon>Chromatiales</taxon>
        <taxon>Ectothiorhodospiraceae</taxon>
        <taxon>Ectothiorhodospira</taxon>
    </lineage>
</organism>
<dbReference type="InterPro" id="IPR018490">
    <property type="entry name" value="cNMP-bd_dom_sf"/>
</dbReference>
<dbReference type="Pfam" id="PF00027">
    <property type="entry name" value="cNMP_binding"/>
    <property type="match status" value="1"/>
</dbReference>
<dbReference type="Pfam" id="PF03445">
    <property type="entry name" value="DUF294"/>
    <property type="match status" value="1"/>
</dbReference>
<proteinExistence type="predicted"/>
<dbReference type="PROSITE" id="PS51371">
    <property type="entry name" value="CBS"/>
    <property type="match status" value="2"/>
</dbReference>
<dbReference type="Pfam" id="PF10335">
    <property type="entry name" value="DUF294_C"/>
    <property type="match status" value="1"/>
</dbReference>
<evidence type="ECO:0000313" key="5">
    <source>
        <dbReference type="EMBL" id="SEK21644.1"/>
    </source>
</evidence>
<reference evidence="6" key="1">
    <citation type="submission" date="2016-10" db="EMBL/GenBank/DDBJ databases">
        <authorList>
            <person name="Varghese N."/>
            <person name="Submissions S."/>
        </authorList>
    </citation>
    <scope>NUCLEOTIDE SEQUENCE [LARGE SCALE GENOMIC DNA]</scope>
    <source>
        <strain evidence="6">DSM 241</strain>
    </source>
</reference>
<dbReference type="InterPro" id="IPR000644">
    <property type="entry name" value="CBS_dom"/>
</dbReference>
<evidence type="ECO:0000259" key="4">
    <source>
        <dbReference type="PROSITE" id="PS51371"/>
    </source>
</evidence>
<evidence type="ECO:0000313" key="6">
    <source>
        <dbReference type="Proteomes" id="UP000199256"/>
    </source>
</evidence>
<dbReference type="CDD" id="cd05401">
    <property type="entry name" value="NT_GlnE_GlnD_like"/>
    <property type="match status" value="1"/>
</dbReference>
<evidence type="ECO:0000256" key="1">
    <source>
        <dbReference type="ARBA" id="ARBA00023122"/>
    </source>
</evidence>